<gene>
    <name evidence="2" type="ORF">ACFQMA_06585</name>
</gene>
<dbReference type="EMBL" id="JBHTAS010000001">
    <property type="protein sequence ID" value="MFC7139504.1"/>
    <property type="molecule type" value="Genomic_DNA"/>
</dbReference>
<organism evidence="2 3">
    <name type="scientific">Halosimplex aquaticum</name>
    <dbReference type="NCBI Taxonomy" id="3026162"/>
    <lineage>
        <taxon>Archaea</taxon>
        <taxon>Methanobacteriati</taxon>
        <taxon>Methanobacteriota</taxon>
        <taxon>Stenosarchaea group</taxon>
        <taxon>Halobacteria</taxon>
        <taxon>Halobacteriales</taxon>
        <taxon>Haloarculaceae</taxon>
        <taxon>Halosimplex</taxon>
    </lineage>
</organism>
<dbReference type="RefSeq" id="WP_274325091.1">
    <property type="nucleotide sequence ID" value="NZ_CP118158.1"/>
</dbReference>
<dbReference type="AlphaFoldDB" id="A0ABD5Y0T7"/>
<comment type="caution">
    <text evidence="2">The sequence shown here is derived from an EMBL/GenBank/DDBJ whole genome shotgun (WGS) entry which is preliminary data.</text>
</comment>
<reference evidence="2 3" key="1">
    <citation type="journal article" date="2019" name="Int. J. Syst. Evol. Microbiol.">
        <title>The Global Catalogue of Microorganisms (GCM) 10K type strain sequencing project: providing services to taxonomists for standard genome sequencing and annotation.</title>
        <authorList>
            <consortium name="The Broad Institute Genomics Platform"/>
            <consortium name="The Broad Institute Genome Sequencing Center for Infectious Disease"/>
            <person name="Wu L."/>
            <person name="Ma J."/>
        </authorList>
    </citation>
    <scope>NUCLEOTIDE SEQUENCE [LARGE SCALE GENOMIC DNA]</scope>
    <source>
        <strain evidence="2 3">XZYJT29</strain>
    </source>
</reference>
<accession>A0ABD5Y0T7</accession>
<protein>
    <submittedName>
        <fullName evidence="2">Uncharacterized protein</fullName>
    </submittedName>
</protein>
<dbReference type="GeneID" id="78819762"/>
<evidence type="ECO:0000256" key="1">
    <source>
        <dbReference type="SAM" id="MobiDB-lite"/>
    </source>
</evidence>
<dbReference type="Proteomes" id="UP001596432">
    <property type="component" value="Unassembled WGS sequence"/>
</dbReference>
<evidence type="ECO:0000313" key="3">
    <source>
        <dbReference type="Proteomes" id="UP001596432"/>
    </source>
</evidence>
<feature type="region of interest" description="Disordered" evidence="1">
    <location>
        <begin position="1"/>
        <end position="57"/>
    </location>
</feature>
<name>A0ABD5Y0T7_9EURY</name>
<evidence type="ECO:0000313" key="2">
    <source>
        <dbReference type="EMBL" id="MFC7139504.1"/>
    </source>
</evidence>
<keyword evidence="3" id="KW-1185">Reference proteome</keyword>
<sequence>MATRNPSTGMAHLTVVPENFEPAADDDGTRDDGDEGAGERVGGDGTATGDEDLTDGE</sequence>
<feature type="compositionally biased region" description="Acidic residues" evidence="1">
    <location>
        <begin position="23"/>
        <end position="36"/>
    </location>
</feature>
<proteinExistence type="predicted"/>